<reference evidence="2" key="1">
    <citation type="submission" date="2021-02" db="EMBL/GenBank/DDBJ databases">
        <title>First Annotated Genome of the Yellow-green Alga Tribonema minus.</title>
        <authorList>
            <person name="Mahan K.M."/>
        </authorList>
    </citation>
    <scope>NUCLEOTIDE SEQUENCE</scope>
    <source>
        <strain evidence="2">UTEX B ZZ1240</strain>
    </source>
</reference>
<organism evidence="2 3">
    <name type="scientific">Tribonema minus</name>
    <dbReference type="NCBI Taxonomy" id="303371"/>
    <lineage>
        <taxon>Eukaryota</taxon>
        <taxon>Sar</taxon>
        <taxon>Stramenopiles</taxon>
        <taxon>Ochrophyta</taxon>
        <taxon>PX clade</taxon>
        <taxon>Xanthophyceae</taxon>
        <taxon>Tribonematales</taxon>
        <taxon>Tribonemataceae</taxon>
        <taxon>Tribonema</taxon>
    </lineage>
</organism>
<feature type="transmembrane region" description="Helical" evidence="1">
    <location>
        <begin position="104"/>
        <end position="126"/>
    </location>
</feature>
<dbReference type="AlphaFoldDB" id="A0A836CHU0"/>
<dbReference type="EMBL" id="JAFCMP010000123">
    <property type="protein sequence ID" value="KAG5185753.1"/>
    <property type="molecule type" value="Genomic_DNA"/>
</dbReference>
<evidence type="ECO:0000256" key="1">
    <source>
        <dbReference type="SAM" id="Phobius"/>
    </source>
</evidence>
<keyword evidence="1" id="KW-0812">Transmembrane</keyword>
<comment type="caution">
    <text evidence="2">The sequence shown here is derived from an EMBL/GenBank/DDBJ whole genome shotgun (WGS) entry which is preliminary data.</text>
</comment>
<protein>
    <submittedName>
        <fullName evidence="2">Uncharacterized protein</fullName>
    </submittedName>
</protein>
<gene>
    <name evidence="2" type="ORF">JKP88DRAFT_268247</name>
</gene>
<name>A0A836CHU0_9STRA</name>
<keyword evidence="3" id="KW-1185">Reference proteome</keyword>
<evidence type="ECO:0000313" key="2">
    <source>
        <dbReference type="EMBL" id="KAG5185753.1"/>
    </source>
</evidence>
<evidence type="ECO:0000313" key="3">
    <source>
        <dbReference type="Proteomes" id="UP000664859"/>
    </source>
</evidence>
<keyword evidence="1" id="KW-0472">Membrane</keyword>
<accession>A0A836CHU0</accession>
<proteinExistence type="predicted"/>
<sequence>MEAVIAAAAKKAPADSKPQVNDAVQRARSVAASLYAGALYQTLEPMLDTAAKVTSLHPDGLRLAVPDMTDACLSRLLGAGPSCHTYLLINGTAPMAYHAAQMAYAWRFFSMLAFAVCVCAVVGVGLRAPASADFEILPKPQHVSAVARHNFAFLRCDAVHLTPSLQPQHVPADERHVTSTFVRRKFPQTRAAQRQLSVISLMDGLLKLNLNI</sequence>
<dbReference type="Proteomes" id="UP000664859">
    <property type="component" value="Unassembled WGS sequence"/>
</dbReference>
<keyword evidence="1" id="KW-1133">Transmembrane helix</keyword>